<proteinExistence type="predicted"/>
<sequence>MVTERPPEWMPQWLINLNLRFDIFVKKLRASQVTPWDIDEQEPEQKEKMELLYNEMIKDIEASDVSENVKRGLDPLPAMV</sequence>
<reference evidence="1" key="1">
    <citation type="journal article" date="2014" name="Front. Microbiol.">
        <title>High frequency of phylogenetically diverse reductive dehalogenase-homologous genes in deep subseafloor sedimentary metagenomes.</title>
        <authorList>
            <person name="Kawai M."/>
            <person name="Futagami T."/>
            <person name="Toyoda A."/>
            <person name="Takaki Y."/>
            <person name="Nishi S."/>
            <person name="Hori S."/>
            <person name="Arai W."/>
            <person name="Tsubouchi T."/>
            <person name="Morono Y."/>
            <person name="Uchiyama I."/>
            <person name="Ito T."/>
            <person name="Fujiyama A."/>
            <person name="Inagaki F."/>
            <person name="Takami H."/>
        </authorList>
    </citation>
    <scope>NUCLEOTIDE SEQUENCE</scope>
    <source>
        <strain evidence="1">Expedition CK06-06</strain>
    </source>
</reference>
<dbReference type="AlphaFoldDB" id="X1T788"/>
<feature type="non-terminal residue" evidence="1">
    <location>
        <position position="80"/>
    </location>
</feature>
<comment type="caution">
    <text evidence="1">The sequence shown here is derived from an EMBL/GenBank/DDBJ whole genome shotgun (WGS) entry which is preliminary data.</text>
</comment>
<organism evidence="1">
    <name type="scientific">marine sediment metagenome</name>
    <dbReference type="NCBI Taxonomy" id="412755"/>
    <lineage>
        <taxon>unclassified sequences</taxon>
        <taxon>metagenomes</taxon>
        <taxon>ecological metagenomes</taxon>
    </lineage>
</organism>
<dbReference type="EMBL" id="BARW01015081">
    <property type="protein sequence ID" value="GAI83420.1"/>
    <property type="molecule type" value="Genomic_DNA"/>
</dbReference>
<protein>
    <submittedName>
        <fullName evidence="1">Uncharacterized protein</fullName>
    </submittedName>
</protein>
<accession>X1T788</accession>
<name>X1T788_9ZZZZ</name>
<gene>
    <name evidence="1" type="ORF">S12H4_26555</name>
</gene>
<evidence type="ECO:0000313" key="1">
    <source>
        <dbReference type="EMBL" id="GAI83420.1"/>
    </source>
</evidence>